<proteinExistence type="predicted"/>
<gene>
    <name evidence="1" type="ORF">L0668_05105</name>
</gene>
<comment type="caution">
    <text evidence="1">The sequence shown here is derived from an EMBL/GenBank/DDBJ whole genome shotgun (WGS) entry which is preliminary data.</text>
</comment>
<keyword evidence="2" id="KW-1185">Reference proteome</keyword>
<accession>A0ABS9D4X3</accession>
<sequence length="85" mass="9923">MTNTSSYTFEIIPKSWAKRRTPSKEPIPISVSIPDLVLKEQYFCNMNVTYDDYSQRTFYSRVIFNQLTQSWTVDGMHVAVKVILP</sequence>
<name>A0ABS9D4X3_9ALTE</name>
<dbReference type="Proteomes" id="UP001521137">
    <property type="component" value="Unassembled WGS sequence"/>
</dbReference>
<evidence type="ECO:0000313" key="2">
    <source>
        <dbReference type="Proteomes" id="UP001521137"/>
    </source>
</evidence>
<dbReference type="EMBL" id="JAKGAS010000002">
    <property type="protein sequence ID" value="MCF2947475.1"/>
    <property type="molecule type" value="Genomic_DNA"/>
</dbReference>
<protein>
    <submittedName>
        <fullName evidence="1">Uncharacterized protein</fullName>
    </submittedName>
</protein>
<dbReference type="RefSeq" id="WP_235310995.1">
    <property type="nucleotide sequence ID" value="NZ_JAKGAS010000002.1"/>
</dbReference>
<evidence type="ECO:0000313" key="1">
    <source>
        <dbReference type="EMBL" id="MCF2947475.1"/>
    </source>
</evidence>
<reference evidence="1 2" key="1">
    <citation type="submission" date="2022-01" db="EMBL/GenBank/DDBJ databases">
        <title>Paraglaciecola sp. G1-23.</title>
        <authorList>
            <person name="Jin M.S."/>
            <person name="Han D.M."/>
            <person name="Kim H.M."/>
            <person name="Jeon C.O."/>
        </authorList>
    </citation>
    <scope>NUCLEOTIDE SEQUENCE [LARGE SCALE GENOMIC DNA]</scope>
    <source>
        <strain evidence="1 2">G1-23</strain>
    </source>
</reference>
<organism evidence="1 2">
    <name type="scientific">Paraglaciecola algarum</name>
    <dbReference type="NCBI Taxonomy" id="3050085"/>
    <lineage>
        <taxon>Bacteria</taxon>
        <taxon>Pseudomonadati</taxon>
        <taxon>Pseudomonadota</taxon>
        <taxon>Gammaproteobacteria</taxon>
        <taxon>Alteromonadales</taxon>
        <taxon>Alteromonadaceae</taxon>
        <taxon>Paraglaciecola</taxon>
    </lineage>
</organism>